<evidence type="ECO:0008006" key="4">
    <source>
        <dbReference type="Google" id="ProtNLM"/>
    </source>
</evidence>
<evidence type="ECO:0000313" key="2">
    <source>
        <dbReference type="EMBL" id="AQZ60235.1"/>
    </source>
</evidence>
<evidence type="ECO:0000313" key="3">
    <source>
        <dbReference type="Proteomes" id="UP000190797"/>
    </source>
</evidence>
<dbReference type="OrthoDB" id="10001069at2"/>
<dbReference type="EMBL" id="CP017717">
    <property type="protein sequence ID" value="AQZ60235.1"/>
    <property type="molecule type" value="Genomic_DNA"/>
</dbReference>
<keyword evidence="3" id="KW-1185">Reference proteome</keyword>
<dbReference type="KEGG" id="noa:BKM31_00760"/>
<proteinExistence type="predicted"/>
<dbReference type="Proteomes" id="UP000190797">
    <property type="component" value="Chromosome"/>
</dbReference>
<sequence length="103" mass="11089">MLVAVALAGGLFTATSGCAAEPPSLRERLIQDLKRNPQYKDYSDKQLECVADVSIKYTKPEAIEQVMKGETPADSGWKDGVDGRAVTRDFMACTGPIVPSPTN</sequence>
<keyword evidence="1" id="KW-0732">Signal</keyword>
<protein>
    <recommendedName>
        <fullName evidence="4">Lipoprotein</fullName>
    </recommendedName>
</protein>
<evidence type="ECO:0000256" key="1">
    <source>
        <dbReference type="SAM" id="SignalP"/>
    </source>
</evidence>
<gene>
    <name evidence="2" type="ORF">BKM31_00760</name>
</gene>
<dbReference type="RefSeq" id="WP_080036296.1">
    <property type="nucleotide sequence ID" value="NZ_CP017717.1"/>
</dbReference>
<feature type="chain" id="PRO_5012211506" description="Lipoprotein" evidence="1">
    <location>
        <begin position="20"/>
        <end position="103"/>
    </location>
</feature>
<organism evidence="2 3">
    <name type="scientific">[Actinomadura] parvosata subsp. kistnae</name>
    <dbReference type="NCBI Taxonomy" id="1909395"/>
    <lineage>
        <taxon>Bacteria</taxon>
        <taxon>Bacillati</taxon>
        <taxon>Actinomycetota</taxon>
        <taxon>Actinomycetes</taxon>
        <taxon>Streptosporangiales</taxon>
        <taxon>Streptosporangiaceae</taxon>
        <taxon>Nonomuraea</taxon>
    </lineage>
</organism>
<accession>A0A1U9ZQL3</accession>
<feature type="signal peptide" evidence="1">
    <location>
        <begin position="1"/>
        <end position="19"/>
    </location>
</feature>
<name>A0A1U9ZQL3_9ACTN</name>
<dbReference type="AlphaFoldDB" id="A0A1U9ZQL3"/>
<reference evidence="3" key="1">
    <citation type="journal article" date="2017" name="Med. Chem. Commun.">
        <title>Nonomuraea sp. ATCC 55076 harbours the largest actinomycete chromosome to date and the kistamicin biosynthetic gene cluster.</title>
        <authorList>
            <person name="Nazari B."/>
            <person name="Forneris C.C."/>
            <person name="Gibson M.I."/>
            <person name="Moon K."/>
            <person name="Schramma K.R."/>
            <person name="Seyedsayamdost M.R."/>
        </authorList>
    </citation>
    <scope>NUCLEOTIDE SEQUENCE [LARGE SCALE GENOMIC DNA]</scope>
    <source>
        <strain evidence="3">ATCC 55076</strain>
    </source>
</reference>